<reference evidence="2" key="1">
    <citation type="submission" date="2023-01" db="EMBL/GenBank/DDBJ databases">
        <title>Genome assembly of the deep-sea coral Lophelia pertusa.</title>
        <authorList>
            <person name="Herrera S."/>
            <person name="Cordes E."/>
        </authorList>
    </citation>
    <scope>NUCLEOTIDE SEQUENCE</scope>
    <source>
        <strain evidence="2">USNM1676648</strain>
        <tissue evidence="2">Polyp</tissue>
    </source>
</reference>
<evidence type="ECO:0000313" key="3">
    <source>
        <dbReference type="Proteomes" id="UP001163046"/>
    </source>
</evidence>
<dbReference type="AlphaFoldDB" id="A0A9W9ZF89"/>
<proteinExistence type="predicted"/>
<name>A0A9W9ZF89_9CNID</name>
<keyword evidence="3" id="KW-1185">Reference proteome</keyword>
<feature type="region of interest" description="Disordered" evidence="1">
    <location>
        <begin position="26"/>
        <end position="52"/>
    </location>
</feature>
<feature type="non-terminal residue" evidence="2">
    <location>
        <position position="1"/>
    </location>
</feature>
<organism evidence="2 3">
    <name type="scientific">Desmophyllum pertusum</name>
    <dbReference type="NCBI Taxonomy" id="174260"/>
    <lineage>
        <taxon>Eukaryota</taxon>
        <taxon>Metazoa</taxon>
        <taxon>Cnidaria</taxon>
        <taxon>Anthozoa</taxon>
        <taxon>Hexacorallia</taxon>
        <taxon>Scleractinia</taxon>
        <taxon>Caryophylliina</taxon>
        <taxon>Caryophylliidae</taxon>
        <taxon>Desmophyllum</taxon>
    </lineage>
</organism>
<comment type="caution">
    <text evidence="2">The sequence shown here is derived from an EMBL/GenBank/DDBJ whole genome shotgun (WGS) entry which is preliminary data.</text>
</comment>
<accession>A0A9W9ZF89</accession>
<sequence length="52" mass="5948">VVKMFAEALSETGKIDATSLFHYQKSSHRKNNALKQNSTDDKLVKNSTNHWK</sequence>
<dbReference type="Proteomes" id="UP001163046">
    <property type="component" value="Unassembled WGS sequence"/>
</dbReference>
<protein>
    <submittedName>
        <fullName evidence="2">Uncharacterized protein</fullName>
    </submittedName>
</protein>
<dbReference type="EMBL" id="MU826353">
    <property type="protein sequence ID" value="KAJ7380436.1"/>
    <property type="molecule type" value="Genomic_DNA"/>
</dbReference>
<gene>
    <name evidence="2" type="ORF">OS493_008894</name>
</gene>
<evidence type="ECO:0000313" key="2">
    <source>
        <dbReference type="EMBL" id="KAJ7380436.1"/>
    </source>
</evidence>
<evidence type="ECO:0000256" key="1">
    <source>
        <dbReference type="SAM" id="MobiDB-lite"/>
    </source>
</evidence>